<evidence type="ECO:0000256" key="5">
    <source>
        <dbReference type="ARBA" id="ARBA00022576"/>
    </source>
</evidence>
<dbReference type="InterPro" id="IPR015421">
    <property type="entry name" value="PyrdxlP-dep_Trfase_major"/>
</dbReference>
<accession>A0A1G8AF00</accession>
<dbReference type="Gene3D" id="3.40.640.10">
    <property type="entry name" value="Type I PLP-dependent aspartate aminotransferase-like (Major domain)"/>
    <property type="match status" value="1"/>
</dbReference>
<comment type="subcellular location">
    <subcellularLocation>
        <location evidence="2 11">Cytoplasm</location>
    </subcellularLocation>
</comment>
<feature type="modified residue" description="N6-(pyridoxal phosphate)lysine" evidence="11">
    <location>
        <position position="290"/>
    </location>
</feature>
<dbReference type="PIRSF" id="PIRSF000521">
    <property type="entry name" value="Transaminase_4ab_Lys_Orn"/>
    <property type="match status" value="1"/>
</dbReference>
<keyword evidence="4 11" id="KW-0963">Cytoplasm</keyword>
<dbReference type="Pfam" id="PF00202">
    <property type="entry name" value="Aminotran_3"/>
    <property type="match status" value="1"/>
</dbReference>
<dbReference type="InterPro" id="IPR015424">
    <property type="entry name" value="PyrdxlP-dep_Trfase"/>
</dbReference>
<dbReference type="GO" id="GO:0005737">
    <property type="term" value="C:cytoplasm"/>
    <property type="evidence" value="ECO:0007669"/>
    <property type="project" value="UniProtKB-SubCell"/>
</dbReference>
<sequence length="462" mass="52012">MQKKEVQSLEMWDKEYVWHPFTQMKTYRREKPLIIERGEGSYLYDVEGNKYLDGYSSLWVNVHGHNHPELNEALIQQAGKIAHSTLLGAANVPSILLAKKLVEITPKGLTKVFYSDSGSTSVEIALKMAYQYWQLKDPIRYAGKKNKFISLREAYHGDTIGSVSVGGMETFHHIFKPLLFERLEAPAPYTYRLTENNDAEACKMLCLKALDTMLREHHEEIAGLIIEPLVQGAAGMITAPDGFLRGVRELCTRYNVLMIADEVAVGFGRTGTLFACEQENVEPDFLCVAKGLTAGYLPLAATLVREEIYEAFLGEPEELRTFFHGHTYTGNQLACAVALKNIELIEREKLIDSLVAKIECLAQNLEKFHTLPHVGDVRQRGMMVGIELVQDKDSKKTFPMHMQVEHNVILHARQNGAIIRPLGPVIVLMPILSMSLEELEQLTDITYEAIKTVTAQAYASCR</sequence>
<dbReference type="Gene3D" id="3.90.1150.10">
    <property type="entry name" value="Aspartate Aminotransferase, domain 1"/>
    <property type="match status" value="1"/>
</dbReference>
<organism evidence="12 13">
    <name type="scientific">Aneurinibacillus thermoaerophilus</name>
    <dbReference type="NCBI Taxonomy" id="143495"/>
    <lineage>
        <taxon>Bacteria</taxon>
        <taxon>Bacillati</taxon>
        <taxon>Bacillota</taxon>
        <taxon>Bacilli</taxon>
        <taxon>Bacillales</taxon>
        <taxon>Paenibacillaceae</taxon>
        <taxon>Aneurinibacillus group</taxon>
        <taxon>Aneurinibacillus</taxon>
    </lineage>
</organism>
<keyword evidence="7 11" id="KW-0949">S-adenosyl-L-methionine</keyword>
<evidence type="ECO:0000256" key="11">
    <source>
        <dbReference type="HAMAP-Rule" id="MF_00834"/>
    </source>
</evidence>
<comment type="caution">
    <text evidence="11">Lacks conserved residue(s) required for the propagation of feature annotation.</text>
</comment>
<dbReference type="SUPFAM" id="SSF53383">
    <property type="entry name" value="PLP-dependent transferases"/>
    <property type="match status" value="1"/>
</dbReference>
<dbReference type="CDD" id="cd00610">
    <property type="entry name" value="OAT_like"/>
    <property type="match status" value="1"/>
</dbReference>
<dbReference type="NCBIfam" id="TIGR00508">
    <property type="entry name" value="bioA"/>
    <property type="match status" value="1"/>
</dbReference>
<feature type="binding site" evidence="11">
    <location>
        <begin position="118"/>
        <end position="119"/>
    </location>
    <ligand>
        <name>pyridoxal 5'-phosphate</name>
        <dbReference type="ChEBI" id="CHEBI:597326"/>
    </ligand>
</feature>
<dbReference type="InterPro" id="IPR049704">
    <property type="entry name" value="Aminotrans_3_PPA_site"/>
</dbReference>
<protein>
    <recommendedName>
        <fullName evidence="11">Adenosylmethionine-8-amino-7-oxononanoate aminotransferase</fullName>
        <ecNumber evidence="11">2.6.1.62</ecNumber>
    </recommendedName>
    <alternativeName>
        <fullName evidence="11">7,8-diamino-pelargonic acid aminotransferase</fullName>
        <shortName evidence="11">DAPA AT</shortName>
        <shortName evidence="11">DAPA aminotransferase</shortName>
    </alternativeName>
    <alternativeName>
        <fullName evidence="11">7,8-diaminononanoate synthase</fullName>
        <shortName evidence="11">DANS</shortName>
    </alternativeName>
    <alternativeName>
        <fullName evidence="11">Diaminopelargonic acid synthase</fullName>
    </alternativeName>
</protein>
<dbReference type="FunFam" id="3.40.640.10:FF:000078">
    <property type="entry name" value="Adenosylmethionine-8-amino-7-oxononanoate aminotransferase"/>
    <property type="match status" value="1"/>
</dbReference>
<evidence type="ECO:0000256" key="4">
    <source>
        <dbReference type="ARBA" id="ARBA00022490"/>
    </source>
</evidence>
<dbReference type="GO" id="GO:0030170">
    <property type="term" value="F:pyridoxal phosphate binding"/>
    <property type="evidence" value="ECO:0007669"/>
    <property type="project" value="UniProtKB-UniRule"/>
</dbReference>
<keyword evidence="9 11" id="KW-0663">Pyridoxal phosphate</keyword>
<comment type="catalytic activity">
    <reaction evidence="11">
        <text>(8S)-8-amino-7-oxononanoate + S-adenosyl-L-methionine = S-adenosyl-4-methylsulfanyl-2-oxobutanoate + (7R,8S)-7,8-diammoniononanoate</text>
        <dbReference type="Rhea" id="RHEA:16861"/>
        <dbReference type="ChEBI" id="CHEBI:16490"/>
        <dbReference type="ChEBI" id="CHEBI:59789"/>
        <dbReference type="ChEBI" id="CHEBI:149468"/>
        <dbReference type="ChEBI" id="CHEBI:149469"/>
        <dbReference type="EC" id="2.6.1.62"/>
    </reaction>
</comment>
<proteinExistence type="inferred from homology"/>
<feature type="binding site" evidence="11">
    <location>
        <position position="325"/>
    </location>
    <ligand>
        <name>substrate</name>
    </ligand>
</feature>
<dbReference type="EMBL" id="FNDE01000015">
    <property type="protein sequence ID" value="SDH19469.1"/>
    <property type="molecule type" value="Genomic_DNA"/>
</dbReference>
<keyword evidence="6 11" id="KW-0808">Transferase</keyword>
<dbReference type="GO" id="GO:0009102">
    <property type="term" value="P:biotin biosynthetic process"/>
    <property type="evidence" value="ECO:0007669"/>
    <property type="project" value="UniProtKB-UniRule"/>
</dbReference>
<feature type="binding site" evidence="11">
    <location>
        <begin position="326"/>
        <end position="327"/>
    </location>
    <ligand>
        <name>pyridoxal 5'-phosphate</name>
        <dbReference type="ChEBI" id="CHEBI:597326"/>
    </ligand>
</feature>
<evidence type="ECO:0000313" key="13">
    <source>
        <dbReference type="Proteomes" id="UP000198956"/>
    </source>
</evidence>
<dbReference type="Proteomes" id="UP000198956">
    <property type="component" value="Unassembled WGS sequence"/>
</dbReference>
<comment type="pathway">
    <text evidence="11">Cofactor biosynthesis; biotin biosynthesis; 7,8-diaminononanoate from 8-amino-7-oxononanoate (SAM route): step 1/1.</text>
</comment>
<feature type="binding site" evidence="11">
    <location>
        <position position="261"/>
    </location>
    <ligand>
        <name>pyridoxal 5'-phosphate</name>
        <dbReference type="ChEBI" id="CHEBI:597326"/>
    </ligand>
</feature>
<feature type="site" description="Participates in the substrate recognition with KAPA and in a stacking interaction with the adenine ring of SAM" evidence="11">
    <location>
        <position position="21"/>
    </location>
</feature>
<evidence type="ECO:0000256" key="7">
    <source>
        <dbReference type="ARBA" id="ARBA00022691"/>
    </source>
</evidence>
<name>A0A1G8AF00_ANETH</name>
<dbReference type="InterPro" id="IPR015422">
    <property type="entry name" value="PyrdxlP-dep_Trfase_small"/>
</dbReference>
<keyword evidence="8 11" id="KW-0093">Biotin biosynthesis</keyword>
<comment type="function">
    <text evidence="11">Catalyzes the transfer of the alpha-amino group from S-adenosyl-L-methionine (SAM) to 7-keto-8-aminopelargonic acid (KAPA) to form 7,8-diaminopelargonic acid (DAPA). It is the only aminotransferase known to utilize SAM as an amino donor.</text>
</comment>
<feature type="binding site" evidence="11">
    <location>
        <position position="420"/>
    </location>
    <ligand>
        <name>substrate</name>
    </ligand>
</feature>
<gene>
    <name evidence="11" type="primary">bioA</name>
    <name evidence="12" type="ORF">SAMN04489735_101551</name>
</gene>
<evidence type="ECO:0000256" key="2">
    <source>
        <dbReference type="ARBA" id="ARBA00004496"/>
    </source>
</evidence>
<evidence type="ECO:0000256" key="3">
    <source>
        <dbReference type="ARBA" id="ARBA00011738"/>
    </source>
</evidence>
<comment type="similarity">
    <text evidence="10 11">Belongs to the class-III pyridoxal-phosphate-dependent aminotransferase family. BioA subfamily.</text>
</comment>
<dbReference type="HAMAP" id="MF_00834">
    <property type="entry name" value="BioA"/>
    <property type="match status" value="1"/>
</dbReference>
<feature type="binding site" evidence="11">
    <location>
        <position position="155"/>
    </location>
    <ligand>
        <name>substrate</name>
    </ligand>
</feature>
<evidence type="ECO:0000256" key="8">
    <source>
        <dbReference type="ARBA" id="ARBA00022756"/>
    </source>
</evidence>
<dbReference type="PROSITE" id="PS00600">
    <property type="entry name" value="AA_TRANSFER_CLASS_3"/>
    <property type="match status" value="1"/>
</dbReference>
<dbReference type="EC" id="2.6.1.62" evidence="11"/>
<evidence type="ECO:0000313" key="12">
    <source>
        <dbReference type="EMBL" id="SDH19469.1"/>
    </source>
</evidence>
<comment type="cofactor">
    <cofactor evidence="1 11">
        <name>pyridoxal 5'-phosphate</name>
        <dbReference type="ChEBI" id="CHEBI:597326"/>
    </cofactor>
</comment>
<keyword evidence="5 11" id="KW-0032">Aminotransferase</keyword>
<feature type="binding site" evidence="11">
    <location>
        <position position="290"/>
    </location>
    <ligand>
        <name>substrate</name>
    </ligand>
</feature>
<dbReference type="GO" id="GO:0004015">
    <property type="term" value="F:adenosylmethionine-8-amino-7-oxononanoate transaminase activity"/>
    <property type="evidence" value="ECO:0007669"/>
    <property type="project" value="UniProtKB-UniRule"/>
</dbReference>
<evidence type="ECO:0000256" key="6">
    <source>
        <dbReference type="ARBA" id="ARBA00022679"/>
    </source>
</evidence>
<dbReference type="InterPro" id="IPR005814">
    <property type="entry name" value="Aminotrans_3"/>
</dbReference>
<dbReference type="UniPathway" id="UPA00078">
    <property type="reaction ID" value="UER00160"/>
</dbReference>
<dbReference type="InterPro" id="IPR005815">
    <property type="entry name" value="BioA"/>
</dbReference>
<evidence type="ECO:0000256" key="9">
    <source>
        <dbReference type="ARBA" id="ARBA00022898"/>
    </source>
</evidence>
<evidence type="ECO:0000256" key="10">
    <source>
        <dbReference type="ARBA" id="ARBA00060970"/>
    </source>
</evidence>
<evidence type="ECO:0000256" key="1">
    <source>
        <dbReference type="ARBA" id="ARBA00001933"/>
    </source>
</evidence>
<comment type="subunit">
    <text evidence="3 11">Homodimer.</text>
</comment>
<dbReference type="PANTHER" id="PTHR42684">
    <property type="entry name" value="ADENOSYLMETHIONINE-8-AMINO-7-OXONONANOATE AMINOTRANSFERASE"/>
    <property type="match status" value="1"/>
</dbReference>
<reference evidence="12 13" key="1">
    <citation type="submission" date="2016-10" db="EMBL/GenBank/DDBJ databases">
        <authorList>
            <person name="de Groot N.N."/>
        </authorList>
    </citation>
    <scope>NUCLEOTIDE SEQUENCE [LARGE SCALE GENOMIC DNA]</scope>
    <source>
        <strain evidence="12 13">L 420-91</strain>
    </source>
</reference>
<dbReference type="PANTHER" id="PTHR42684:SF17">
    <property type="entry name" value="ADENOSYLMETHIONINE-8-AMINO-7-OXONONANOATE AMINOTRANSFERASE"/>
    <property type="match status" value="1"/>
</dbReference>
<dbReference type="AlphaFoldDB" id="A0A1G8AF00"/>